<gene>
    <name evidence="2" type="primary">ybaN</name>
    <name evidence="2" type="ORF">CUZ56_01539</name>
</gene>
<evidence type="ECO:0000313" key="3">
    <source>
        <dbReference type="Proteomes" id="UP000286947"/>
    </source>
</evidence>
<dbReference type="AlphaFoldDB" id="A0A433SDC3"/>
<proteinExistence type="predicted"/>
<sequence>MTTEEQQPSPLEPPKGWEDKIRATPPLVRWLFRGLAVLFLVLAGIGVILPGMPTTVFVLLAAWAAARSSPELLRWLYRHRLFGPILYNWHHGRTVSRKAKWTAAITMLICGVIIFIFVSNIWIALIPCVIMACVLTWLWSRPEPDSVAPAGDAAAVQGNHTDDKP</sequence>
<dbReference type="Pfam" id="PF04304">
    <property type="entry name" value="DUF454"/>
    <property type="match status" value="1"/>
</dbReference>
<dbReference type="GO" id="GO:0005886">
    <property type="term" value="C:plasma membrane"/>
    <property type="evidence" value="ECO:0007669"/>
    <property type="project" value="TreeGrafter"/>
</dbReference>
<dbReference type="PANTHER" id="PTHR35813">
    <property type="entry name" value="INNER MEMBRANE PROTEIN YBAN"/>
    <property type="match status" value="1"/>
</dbReference>
<evidence type="ECO:0000313" key="2">
    <source>
        <dbReference type="EMBL" id="RUS66748.1"/>
    </source>
</evidence>
<keyword evidence="1" id="KW-1133">Transmembrane helix</keyword>
<reference evidence="2 3" key="1">
    <citation type="submission" date="2018-01" db="EMBL/GenBank/DDBJ databases">
        <title>Saezia sanguinis gen. nov., sp. nov., in the order Burkholderiales isolated from human blood.</title>
        <authorList>
            <person name="Medina-Pascual M.J."/>
            <person name="Valdezate S."/>
            <person name="Monzon S."/>
            <person name="Cuesta I."/>
            <person name="Carrasco G."/>
            <person name="Villalon P."/>
            <person name="Saez-Nieto J.A."/>
        </authorList>
    </citation>
    <scope>NUCLEOTIDE SEQUENCE [LARGE SCALE GENOMIC DNA]</scope>
    <source>
        <strain evidence="2 3">CNM695-12</strain>
    </source>
</reference>
<organism evidence="2 3">
    <name type="scientific">Saezia sanguinis</name>
    <dbReference type="NCBI Taxonomy" id="1965230"/>
    <lineage>
        <taxon>Bacteria</taxon>
        <taxon>Pseudomonadati</taxon>
        <taxon>Pseudomonadota</taxon>
        <taxon>Betaproteobacteria</taxon>
        <taxon>Burkholderiales</taxon>
        <taxon>Saeziaceae</taxon>
        <taxon>Saezia</taxon>
    </lineage>
</organism>
<keyword evidence="1" id="KW-0472">Membrane</keyword>
<dbReference type="EMBL" id="PQSP01000003">
    <property type="protein sequence ID" value="RUS66748.1"/>
    <property type="molecule type" value="Genomic_DNA"/>
</dbReference>
<dbReference type="Proteomes" id="UP000286947">
    <property type="component" value="Unassembled WGS sequence"/>
</dbReference>
<accession>A0A433SDC3</accession>
<feature type="transmembrane region" description="Helical" evidence="1">
    <location>
        <begin position="98"/>
        <end position="116"/>
    </location>
</feature>
<evidence type="ECO:0000256" key="1">
    <source>
        <dbReference type="SAM" id="Phobius"/>
    </source>
</evidence>
<feature type="transmembrane region" description="Helical" evidence="1">
    <location>
        <begin position="30"/>
        <end position="49"/>
    </location>
</feature>
<comment type="caution">
    <text evidence="2">The sequence shown here is derived from an EMBL/GenBank/DDBJ whole genome shotgun (WGS) entry which is preliminary data.</text>
</comment>
<dbReference type="InterPro" id="IPR007401">
    <property type="entry name" value="DUF454"/>
</dbReference>
<keyword evidence="3" id="KW-1185">Reference proteome</keyword>
<dbReference type="PANTHER" id="PTHR35813:SF1">
    <property type="entry name" value="INNER MEMBRANE PROTEIN YBAN"/>
    <property type="match status" value="1"/>
</dbReference>
<protein>
    <submittedName>
        <fullName evidence="2">Inner membrane protein YbaN</fullName>
    </submittedName>
</protein>
<dbReference type="OrthoDB" id="9816293at2"/>
<name>A0A433SDC3_9BURK</name>
<dbReference type="RefSeq" id="WP_126979761.1">
    <property type="nucleotide sequence ID" value="NZ_PQSP01000003.1"/>
</dbReference>
<keyword evidence="1" id="KW-0812">Transmembrane</keyword>